<comment type="caution">
    <text evidence="2">The sequence shown here is derived from an EMBL/GenBank/DDBJ whole genome shotgun (WGS) entry which is preliminary data.</text>
</comment>
<keyword evidence="3" id="KW-1185">Reference proteome</keyword>
<gene>
    <name evidence="2" type="ORF">FB476_2268</name>
</gene>
<name>A0A543KQM5_9MICO</name>
<keyword evidence="1" id="KW-0812">Transmembrane</keyword>
<feature type="transmembrane region" description="Helical" evidence="1">
    <location>
        <begin position="27"/>
        <end position="48"/>
    </location>
</feature>
<keyword evidence="1" id="KW-0472">Membrane</keyword>
<evidence type="ECO:0000313" key="3">
    <source>
        <dbReference type="Proteomes" id="UP000315133"/>
    </source>
</evidence>
<dbReference type="AlphaFoldDB" id="A0A543KQM5"/>
<dbReference type="EMBL" id="VFPU01000001">
    <property type="protein sequence ID" value="TQM97358.1"/>
    <property type="molecule type" value="Genomic_DNA"/>
</dbReference>
<keyword evidence="1" id="KW-1133">Transmembrane helix</keyword>
<dbReference type="RefSeq" id="WP_141818832.1">
    <property type="nucleotide sequence ID" value="NZ_BAAAIL010000002.1"/>
</dbReference>
<sequence length="166" mass="16346">MSAQRPSVPVAAGSGHLRHEADDSGQISILMAGMVAVCVALVLGVAAVTSVQLSRIHVLDAADAAALDASDALALERAYGEGVGSGVPLTDATVVEAAGAHLAGRELPSRLDGWAIAPGTGTPDGRTAVVVVSGEARIPVVSSVLGAFGGGVTVTMTSTARSDLVP</sequence>
<dbReference type="OrthoDB" id="4869265at2"/>
<proteinExistence type="predicted"/>
<evidence type="ECO:0000313" key="2">
    <source>
        <dbReference type="EMBL" id="TQM97358.1"/>
    </source>
</evidence>
<evidence type="ECO:0000256" key="1">
    <source>
        <dbReference type="SAM" id="Phobius"/>
    </source>
</evidence>
<dbReference type="Proteomes" id="UP000315133">
    <property type="component" value="Unassembled WGS sequence"/>
</dbReference>
<protein>
    <recommendedName>
        <fullName evidence="4">Flp pilus-assembly TadE/G-like protein</fullName>
    </recommendedName>
</protein>
<accession>A0A543KQM5</accession>
<reference evidence="2 3" key="1">
    <citation type="submission" date="2019-06" db="EMBL/GenBank/DDBJ databases">
        <title>Sequencing the genomes of 1000 actinobacteria strains.</title>
        <authorList>
            <person name="Klenk H.-P."/>
        </authorList>
    </citation>
    <scope>NUCLEOTIDE SEQUENCE [LARGE SCALE GENOMIC DNA]</scope>
    <source>
        <strain evidence="2 3">DSM 12362</strain>
    </source>
</reference>
<organism evidence="2 3">
    <name type="scientific">Ornithinimicrobium humiphilum</name>
    <dbReference type="NCBI Taxonomy" id="125288"/>
    <lineage>
        <taxon>Bacteria</taxon>
        <taxon>Bacillati</taxon>
        <taxon>Actinomycetota</taxon>
        <taxon>Actinomycetes</taxon>
        <taxon>Micrococcales</taxon>
        <taxon>Ornithinimicrobiaceae</taxon>
        <taxon>Ornithinimicrobium</taxon>
    </lineage>
</organism>
<evidence type="ECO:0008006" key="4">
    <source>
        <dbReference type="Google" id="ProtNLM"/>
    </source>
</evidence>